<dbReference type="EMBL" id="HBEM01033358">
    <property type="protein sequence ID" value="CAD8463798.1"/>
    <property type="molecule type" value="Transcribed_RNA"/>
</dbReference>
<evidence type="ECO:0000259" key="8">
    <source>
        <dbReference type="PROSITE" id="PS51698"/>
    </source>
</evidence>
<dbReference type="InterPro" id="IPR013784">
    <property type="entry name" value="Carb-bd-like_fold"/>
</dbReference>
<dbReference type="CDD" id="cd04508">
    <property type="entry name" value="Tudor_SF"/>
    <property type="match status" value="1"/>
</dbReference>
<evidence type="ECO:0000256" key="5">
    <source>
        <dbReference type="ARBA" id="ARBA00022833"/>
    </source>
</evidence>
<dbReference type="SMART" id="SM00382">
    <property type="entry name" value="AAA"/>
    <property type="match status" value="2"/>
</dbReference>
<feature type="compositionally biased region" description="Basic and acidic residues" evidence="7">
    <location>
        <begin position="3605"/>
        <end position="3632"/>
    </location>
</feature>
<keyword evidence="4" id="KW-0863">Zinc-finger</keyword>
<evidence type="ECO:0000256" key="4">
    <source>
        <dbReference type="ARBA" id="ARBA00022771"/>
    </source>
</evidence>
<dbReference type="CDD" id="cd00009">
    <property type="entry name" value="AAA"/>
    <property type="match status" value="1"/>
</dbReference>
<feature type="domain" description="U-box" evidence="8">
    <location>
        <begin position="4123"/>
        <end position="4203"/>
    </location>
</feature>
<dbReference type="GO" id="GO:0005524">
    <property type="term" value="F:ATP binding"/>
    <property type="evidence" value="ECO:0007669"/>
    <property type="project" value="InterPro"/>
</dbReference>
<dbReference type="GO" id="GO:0005737">
    <property type="term" value="C:cytoplasm"/>
    <property type="evidence" value="ECO:0007669"/>
    <property type="project" value="UniProtKB-SubCell"/>
</dbReference>
<dbReference type="InterPro" id="IPR031248">
    <property type="entry name" value="RNF213"/>
</dbReference>
<keyword evidence="2" id="KW-0963">Cytoplasm</keyword>
<feature type="region of interest" description="Disordered" evidence="7">
    <location>
        <begin position="2651"/>
        <end position="2677"/>
    </location>
</feature>
<dbReference type="PROSITE" id="PS51698">
    <property type="entry name" value="U_BOX"/>
    <property type="match status" value="1"/>
</dbReference>
<dbReference type="PROSITE" id="PS51981">
    <property type="entry name" value="ZF_RZ"/>
    <property type="match status" value="1"/>
</dbReference>
<dbReference type="GO" id="GO:0016567">
    <property type="term" value="P:protein ubiquitination"/>
    <property type="evidence" value="ECO:0007669"/>
    <property type="project" value="InterPro"/>
</dbReference>
<keyword evidence="5" id="KW-0862">Zinc</keyword>
<dbReference type="InterPro" id="IPR046439">
    <property type="entry name" value="ZF_RZ_dom"/>
</dbReference>
<dbReference type="CDD" id="cd16655">
    <property type="entry name" value="RING-Ubox_WDSUB1-like"/>
    <property type="match status" value="1"/>
</dbReference>
<protein>
    <submittedName>
        <fullName evidence="10">Uncharacterized protein</fullName>
    </submittedName>
</protein>
<dbReference type="GO" id="GO:0008270">
    <property type="term" value="F:zinc ion binding"/>
    <property type="evidence" value="ECO:0007669"/>
    <property type="project" value="UniProtKB-KW"/>
</dbReference>
<dbReference type="GO" id="GO:0002376">
    <property type="term" value="P:immune system process"/>
    <property type="evidence" value="ECO:0007669"/>
    <property type="project" value="UniProtKB-KW"/>
</dbReference>
<dbReference type="GO" id="GO:0016887">
    <property type="term" value="F:ATP hydrolysis activity"/>
    <property type="evidence" value="ECO:0007669"/>
    <property type="project" value="InterPro"/>
</dbReference>
<dbReference type="Gene3D" id="3.30.40.10">
    <property type="entry name" value="Zinc/RING finger domain, C3HC4 (zinc finger)"/>
    <property type="match status" value="1"/>
</dbReference>
<dbReference type="GO" id="GO:0004842">
    <property type="term" value="F:ubiquitin-protein transferase activity"/>
    <property type="evidence" value="ECO:0007669"/>
    <property type="project" value="InterPro"/>
</dbReference>
<feature type="region of interest" description="Disordered" evidence="7">
    <location>
        <begin position="3605"/>
        <end position="3634"/>
    </location>
</feature>
<feature type="compositionally biased region" description="Basic and acidic residues" evidence="7">
    <location>
        <begin position="2651"/>
        <end position="2664"/>
    </location>
</feature>
<evidence type="ECO:0000256" key="2">
    <source>
        <dbReference type="ARBA" id="ARBA00022490"/>
    </source>
</evidence>
<evidence type="ECO:0000313" key="10">
    <source>
        <dbReference type="EMBL" id="CAD8463798.1"/>
    </source>
</evidence>
<dbReference type="Gene3D" id="3.40.50.300">
    <property type="entry name" value="P-loop containing nucleotide triphosphate hydrolases"/>
    <property type="match status" value="1"/>
</dbReference>
<dbReference type="SUPFAM" id="SSF49452">
    <property type="entry name" value="Starch-binding domain-like"/>
    <property type="match status" value="1"/>
</dbReference>
<dbReference type="InterPro" id="IPR027417">
    <property type="entry name" value="P-loop_NTPase"/>
</dbReference>
<dbReference type="InterPro" id="IPR003613">
    <property type="entry name" value="Ubox_domain"/>
</dbReference>
<evidence type="ECO:0000259" key="9">
    <source>
        <dbReference type="PROSITE" id="PS51981"/>
    </source>
</evidence>
<keyword evidence="6" id="KW-0391">Immunity</keyword>
<evidence type="ECO:0000256" key="3">
    <source>
        <dbReference type="ARBA" id="ARBA00022723"/>
    </source>
</evidence>
<evidence type="ECO:0000256" key="1">
    <source>
        <dbReference type="ARBA" id="ARBA00004496"/>
    </source>
</evidence>
<organism evidence="10">
    <name type="scientific">Amorphochlora amoebiformis</name>
    <dbReference type="NCBI Taxonomy" id="1561963"/>
    <lineage>
        <taxon>Eukaryota</taxon>
        <taxon>Sar</taxon>
        <taxon>Rhizaria</taxon>
        <taxon>Cercozoa</taxon>
        <taxon>Chlorarachniophyceae</taxon>
        <taxon>Amorphochlora</taxon>
    </lineage>
</organism>
<feature type="domain" description="RZ-type" evidence="9">
    <location>
        <begin position="4636"/>
        <end position="4709"/>
    </location>
</feature>
<sequence>MAAIADDPNFMEGEPEWSYDESDPEWLLNKTLSVHWPKMNKWYQGTVDKWDEEKGNHHITYTDGDRRWTRFRERTFSVIGLAGRHEAEECEKYQPKFKGYIPKNSEARSPCHFHVMLDAKWLPENHTPVLLGNLPIMGEWEGKGVLMQRSQVDPRMFNATVELPFERKEFCNTGIFEYKIGIQGADGKLVLEGGLNRRIKTCNLHYYSILRKNGKKGKNFFKGYNQPTVAQTVVSTVTSDFQLLLEEKIPLRDFVNRSYFLHGSYKKTTRDQGEECMEKGLKMLAEAKVTNKDPLVPFALLSVIGVHGPSKFEFTEGVGGSKKPLGLKPSAWCWYVLKNVDVVALMKTDLKESLGPHFLYCTAGLREAADRVMDDEGYQWLRVAPFLKEKKFMPVIPQPPNAGLNKTLSQGERVRCNYKGRGTFYPGYIARVNSNGTFFVHFDDNDKEDNVEEDRIELEKGSKKAMKKRAALTKSFDKQWKEIMALAISTLVASQSAIEAESGKDAKAKTDDAAIAAALAAEDGKDAKKESEGQLLNRIGLEYLRTLITYAPCTASLGLLFTPEMVIYLKDVIQAVANWITSAQWVLEEIPPLRKLVEQYPMLHAPEIAAALFKSKSCVTDEKKFVGAILDFTELCCTPHVIDFKAEDDPGADMKEGEKKANSELLAKFVKLDQAAYGWFKAGFSMRPAMEERVQVRDNFVVKWETKKLTGPEQEIKLTEALEEACDVINRIMQNQYFLHRPQSMLFELGRCRCLKGESSVVLKTICNLGHKYEGFMNYKLPLAEFLTQRAEKILAEVVPVVAKDQKELSKLLDSIAVLRKESALSHKLLYTLAATAGGGDPSLNSILNFEVIWNLLFKTRGSSPGDWKQDTQLNKLLALVHKRLMDTAMSVAQPTSEGAKSDKETLGRLKQFWGLAGLDTKSSKSQLEQMLQQGYEDISYNITHVSAMDADWKEMANTCGISEADSKTLRAACGKFGAATMATMNVIRQHQEQFLTLLRNIGSLFDREMLNTQLSIMSAFDTLLSQTNTFLNFYCDCGVPIQMVDMQKKIKQWTEGYNSLKLRQIKGLFPSLFTKKKYEEAAQMEWLSELQTSRLFLSQWRTSGRWLIAKKSGRDMKTSSKFAALDEEKDSRKLTRKEVFAELLPYVRREWKQLMVSVGNGSIGVPRLEETFATLSSDEEYVRELLLLVSTGEGKVGGKVKWTEEAITKLKDFSMLLHMKNSIPAILKLRTKMLVSLFKANEKKDKLYKQLKDLDEQLKAQWNSKTLRSLTELVAPVKKNLGAQLTSVQLRFLTILADKNSEQMVEWLLKQKNQNQFNQMKQFVNDSGGEANIVNAVASLVTLRTALLRLLYQAPPYASLKEMIGVFRNDVDMQSGELCGHLESVTQSFAALYRIIKGGKESAGIKACKDIIHFLNHGILSFKSSSDSNDVLVLEPHWEKKNDKGKDQKAPSASQAAKKTTKIRTESLEYLLDLRSKIVMTEIPAKMEREHKMSRLVAKFLDQLQVALDIKALIFSLFQKGHFAFQTGYSRKIAFSLTDDQDFQKEYQHLLKELSTWNTITKQARTNFYYLNFFTMREILKLVDLLLGDNSKWRPKRDALTQHDKLKEEAKKEDEGKDSKADALPKTWRCSKDGFMNKIEFKACLMCGTIRPEKYAKLIDAAGGIKKRKRSRSPSYREQGVQYDSGKDIAAMLNLVTSSVNVKLVQKAFSEHSKKLKDGLADIEKHKSEAKETDGLIFKSSNIFKLESLGNMLNDLLEESSKKPKEGKEGKAKEAASRQEGKGKAPEGRVLANFRAIRPPGRNAKNRADMLVSVDEESLMAEKRLPVFVTCAESAEAVIEVVLSVYARRGRIPEPSEILFCSSQTTLEEIELIFYRFISAKRHARGHYVFTVADIHALPYTYQVSVLEKLREMLADFGTENAAQLLMVSGKPRQVLLNSLSGQMVELGPLDQKSLHSSLAEACKKWCGETLCVSSNINGGGKSHYIMSQIGKRQAANERLAYRRIPYHESSTSGTLVARLSKFTSGRERNAFHIDIGHIIPANANTCLFELLIVGVLKNPESCAVYPRSNKDIYFLEIPNSERNKTAEALRFPALLPKIGLRVSPETMSLINPTFKNPPHNTLIALPNPTSLDPVCYVTHFLKAYKEQKFLPGGKFDMTWNPAKLDPLKPDECFNLLREYTTNRSQPGDEPSYLIFDNFIKFMNAAFRGMDPELGYFLFTPMILEALEELKRIKHVFCNLMIETSKDFTLRAVPRGRQFGRVEKKHKPLPAPTNNQGTGRPGHDLFGNNIINIHSLGGPPPAAPALGRQTSIELQDAAAQAGGVNPELVRQASDNLAVRFQNMMKWDDTDHPVCVWYEAFRRGGGYDGFDILSLNKRFLNQYISPMLVENLKVQGLRNLDRDWSRLTSEEAMTILKKVEGWRLTAGSSDMKLHEISAGYVITIDNLLKMLSIQLRLRNGLPVMIMGETGCGKSSLIKQLTAVLRTPLRTLNIHGGMEADDVVVWMKERIEEAEFLSQEERVVIFLDEVNTCNCMGLFKEIICDRSVQGRFLPPSMKIIAACNPYRLKSKQALEQEAMAGLAFDTFQGGAENIGTGIRDPLKNLVYRVHPLPESMVDHVFDFGALPAETEALYVSAILKRQLSIYLRTEEKKKKTEEKKADTKVSKPSTQGNTKEEEMERIRALMSQAMNRTGNSRVRTQATNDLVTILNLQQSAQRSGSQTGGPSLNPEEMKKLMEEMEHKNTENDPFQEFVAVFAKLISASQEFVRKIHDGERSVVSLRDVARAVKVFCWFGEHFAKNVGNVAEKKWGVYEFFNVEPIARDYVRRAMIMALAYCFHARLGRDERKEFGIVIQKTWDGLQKPIGFIEKGTLYAAVFGGSTKKEPKYGPRCEWLELNASRFSEVIDKVMRDFVTHITIPKGIALNEALLENLFMIMVSILNKIPIFVVGKPGTSKSLAMGLIQQNMNGEASENAFLRSLPPVDIFSYQCSPLSTSDGIEQAFQAAARYKVSAPDTICVVLLDEVGLAEQSPHLPLKVLHKVLDEDHEYTLVGISNWALDPAKMNRAVHLYRPAPTVTDLSKTAQGMVQNAQLSGFLRKIARSYSTVYETQNQQDFWGLREFYSTVRHINLMLAADKKDAQLDAHVVMNAIQRNFGGKPNDMKRVLNIFYENMGINPAGAEMEDVVELIRQNISSREARHLMLLTKNNAALPLLFDYSLRKQDNTEVIFGSDFPADKTDLQVCLNLQNIKLCMAEGRTVVLVYCEDLYESLYDLLNQHYTEYGGKLYVRLAFGTASRLCEIHRSFRVIVIVEKIDAYNRLAPPLLNRFEKQVMERSSLLTSVQKQVEKNLRKFANIYAAGQEKQKPSMAELRSCFVGFHNDMLSSLVQSLPDPENIEDTTLDCINRLLWLATPESACRVMSMRQRNIALKQLCSIDVVETYFKKQHHSDFITFADEMFDHWGRDEMGVQTQVLTFSPMSLHSGDALAEHSKKWKKVTTRTLHELSSERDLKTAITDFFDTCNHGSVFVLQCDPQAASFRRIEHARYIIEHARSKFLRGRWKDVRDGKVTVDTEIEEKGEGKEGKESKGDGKVAPVAEEKVKIADEGKGTEGKAVEGKAAPEAKVTEGKVEAKGSDPAGPKGIHVVVLVHLPRGDLQFLIDFDKRWRMAFVDDIEPAANTGLPDIQAMLNTDLSMAQIMELLNLKQVLLASFRRALARLVYLHERTNEDVKEQIGFILNSLRSDKQFIEHVQDAVKEIVALSGKKLELMQAAKKEEDLALAGTFQAALHRQILDTLSSSFALLLSHMDRNTGLFLLSKAGPQIRDIWLYLFKRSCKDLGGFQLNAIKEGGAVEVLSDGSSSQSYRSRFPFSFFLNRLLIEFRALTQDSQNPAKSLQSQFQLLQWEFGIAEKMEKDVLYRYAYDFTCMNCAYSEHSGREQQARMLWKLITLKKGEQPEYLSQITAYFWQLENTVTAYFGLIDAVPDSLNVISNAIEEAKICGSELDITLVSHIITILSPHKQKWKAVEDYGDWMTKFEDVRPIIEGLIALSRRQSVPSKTVEDVANGWEKLLFTYTFIRDVSVPMKVDPELTLRTLEPTGKGELRTSAIFRAIVRMFSDLRFQIINPSDDYICPITLEPFKDPVILVDDGHVYERAAIEEWLTNHDLNPMTNLPLKSKALKAATELKDKLAALATEDGLKAAASRFMEFYLFELCFGATGKDVTDARLIMDFVAMLAGKRLKEMKKTAVDVVPSDAGKTFLLRKILELSQPRLKKGATDMIYKFMAMTVKKAKYLGTNLCVNFSSVQEQIFSEKVHTISDALQALPNLMKNLEHLEFSFNAKPKFSPEVVLTTISQFRHIVVIFASTIAEVLARKSDEEKEAKDKDKSELVVQLKKLSDYLEPLFSIKSPVVRSIRMYLLKNLERAHGISFLRSVLLEAPLKECKWMKAWKETAESGLLRFLGANKLPHNNPFKTLPLFSDVNSALATGLAPTSSGFKSIETLCSNIYTNQKNNIQALKAALLAAIFHQCYLLKVLPEVPVHMKSKISMIANWIKNSPHLAFLNASERELIAFFCWEKPPANFNMQLSSESKTEDIVLFRILVHIAVVALGSKNESLTKLFHTAILSPETLAGSWLPCMAEDTQAMAVRVLGGRWYKCSNGHAYFVDKCGRPTIIQKCATCGVKIGGLNHNLLPGQVDLDTGLEGNTNYSQKSTAIDKSPSGYTLKEAKEEKSPFDTVRSMTPIADRTQRLLIHSALLLSRLVRRSNWTKRISPLFDKEYSAEARKNPARFIENHVKGDWKILCKLVRRSPDDVGMLLHSMLAEVGSKVVDTNAVPAMAVEAKKPPVKCQPGWMRLDTIPKRDFYEKSFGKETVDIAFDSKGVGARLEIANKMYSSQSEEEAEVFTQELMERIDVKTTPVKMRQEYFPALWRYRSPFSLEDYTMELNINEENKAAYPVLSAFLSGEANLRALRHFPAAIEFQTLCLQKFNRSMTKDAARKLTIGQAIAQAPDKKRWREAFKGYRAAWNLGWKFVSRFTCLEIPQMLKAAKVDEKTPITMVLPQEKDEGICGLGIMNYLSRRHNQFVEIIYEKLLLRGQELQRNSSRKNVVSSKFFSRPHALSYDLDGKFIPFVAKQCVSISDGGDKVYNFDNAEQYLLDVFFVGKPLVEMELRMVQYTDDEGAVNTMLLKEKVDQEPLTREEQKQILNELGSPAAAHKCMRLLETCISFLQATGGSYIQNLGVGEKFLIEYVKDVLLMKDVDFGSHTIQSKIKLKHIDSLWKTLRDFTVKDPFENVHARYKEVLDAKDGKQLKTATKKLDLDSLVPTLQELIIQRLTEPQMSATAPIADFIGWAPVGENFMNDLSWFQHFPPKIPMSNIVDVYKLLSESHTQ</sequence>
<dbReference type="SUPFAM" id="SSF52540">
    <property type="entry name" value="P-loop containing nucleoside triphosphate hydrolases"/>
    <property type="match status" value="2"/>
</dbReference>
<evidence type="ECO:0000256" key="6">
    <source>
        <dbReference type="ARBA" id="ARBA00022859"/>
    </source>
</evidence>
<dbReference type="GO" id="GO:0030246">
    <property type="term" value="F:carbohydrate binding"/>
    <property type="evidence" value="ECO:0007669"/>
    <property type="project" value="InterPro"/>
</dbReference>
<dbReference type="Pfam" id="PF20173">
    <property type="entry name" value="ZnF_RZ-type"/>
    <property type="match status" value="1"/>
</dbReference>
<keyword evidence="3" id="KW-0479">Metal-binding</keyword>
<evidence type="ECO:0000256" key="7">
    <source>
        <dbReference type="SAM" id="MobiDB-lite"/>
    </source>
</evidence>
<dbReference type="SUPFAM" id="SSF57850">
    <property type="entry name" value="RING/U-box"/>
    <property type="match status" value="1"/>
</dbReference>
<proteinExistence type="predicted"/>
<dbReference type="Gene3D" id="2.30.30.140">
    <property type="match status" value="2"/>
</dbReference>
<dbReference type="InterPro" id="IPR003593">
    <property type="entry name" value="AAA+_ATPase"/>
</dbReference>
<dbReference type="PANTHER" id="PTHR22605:SF1">
    <property type="entry name" value="RZ-TYPE DOMAIN-CONTAINING PROTEIN"/>
    <property type="match status" value="1"/>
</dbReference>
<dbReference type="InterPro" id="IPR002999">
    <property type="entry name" value="Tudor"/>
</dbReference>
<dbReference type="PANTHER" id="PTHR22605">
    <property type="entry name" value="RZ-TYPE DOMAIN-CONTAINING PROTEIN"/>
    <property type="match status" value="1"/>
</dbReference>
<gene>
    <name evidence="10" type="ORF">LAMO00422_LOCUS22763</name>
</gene>
<dbReference type="CDD" id="cd20404">
    <property type="entry name" value="Tudor_Agenet_AtEML-like"/>
    <property type="match status" value="1"/>
</dbReference>
<dbReference type="SMART" id="SM00333">
    <property type="entry name" value="TUDOR"/>
    <property type="match status" value="2"/>
</dbReference>
<feature type="region of interest" description="Disordered" evidence="7">
    <location>
        <begin position="1761"/>
        <end position="1786"/>
    </location>
</feature>
<reference evidence="10" key="1">
    <citation type="submission" date="2021-01" db="EMBL/GenBank/DDBJ databases">
        <authorList>
            <person name="Corre E."/>
            <person name="Pelletier E."/>
            <person name="Niang G."/>
            <person name="Scheremetjew M."/>
            <person name="Finn R."/>
            <person name="Kale V."/>
            <person name="Holt S."/>
            <person name="Cochrane G."/>
            <person name="Meng A."/>
            <person name="Brown T."/>
            <person name="Cohen L."/>
        </authorList>
    </citation>
    <scope>NUCLEOTIDE SEQUENCE</scope>
    <source>
        <strain evidence="10">CCMP2058</strain>
    </source>
</reference>
<dbReference type="SMART" id="SM00504">
    <property type="entry name" value="Ubox"/>
    <property type="match status" value="1"/>
</dbReference>
<dbReference type="InterPro" id="IPR013083">
    <property type="entry name" value="Znf_RING/FYVE/PHD"/>
</dbReference>
<accession>A0A7S0DVA6</accession>
<dbReference type="Pfam" id="PF04564">
    <property type="entry name" value="U-box"/>
    <property type="match status" value="1"/>
</dbReference>
<dbReference type="Pfam" id="PF07728">
    <property type="entry name" value="AAA_5"/>
    <property type="match status" value="1"/>
</dbReference>
<comment type="subcellular location">
    <subcellularLocation>
        <location evidence="1">Cytoplasm</location>
    </subcellularLocation>
</comment>
<name>A0A7S0DVA6_9EUKA</name>
<dbReference type="InterPro" id="IPR011704">
    <property type="entry name" value="ATPase_dyneun-rel_AAA"/>
</dbReference>